<keyword evidence="9 10" id="KW-0456">Lyase</keyword>
<name>A0A424YIN4_9FIRM</name>
<feature type="binding site" evidence="10">
    <location>
        <position position="69"/>
    </location>
    <ligand>
        <name>S-adenosyl-L-methionine</name>
        <dbReference type="ChEBI" id="CHEBI:59789"/>
    </ligand>
</feature>
<evidence type="ECO:0000313" key="13">
    <source>
        <dbReference type="Proteomes" id="UP000285138"/>
    </source>
</evidence>
<feature type="binding site" evidence="10">
    <location>
        <position position="256"/>
    </location>
    <ligand>
        <name>[4Fe-4S] cluster</name>
        <dbReference type="ChEBI" id="CHEBI:49883"/>
        <label>2</label>
        <note>4Fe-4S-substrate</note>
    </ligand>
</feature>
<feature type="binding site" evidence="10">
    <location>
        <position position="259"/>
    </location>
    <ligand>
        <name>[4Fe-4S] cluster</name>
        <dbReference type="ChEBI" id="CHEBI:49883"/>
        <label>2</label>
        <note>4Fe-4S-substrate</note>
    </ligand>
</feature>
<dbReference type="Proteomes" id="UP000285138">
    <property type="component" value="Unassembled WGS sequence"/>
</dbReference>
<gene>
    <name evidence="10 12" type="primary">moaA</name>
    <name evidence="12" type="ORF">D5R97_00680</name>
</gene>
<feature type="binding site" evidence="10">
    <location>
        <position position="65"/>
    </location>
    <ligand>
        <name>GTP</name>
        <dbReference type="ChEBI" id="CHEBI:37565"/>
    </ligand>
</feature>
<evidence type="ECO:0000256" key="5">
    <source>
        <dbReference type="ARBA" id="ARBA00023004"/>
    </source>
</evidence>
<dbReference type="InterPro" id="IPR013483">
    <property type="entry name" value="MoaA"/>
</dbReference>
<comment type="pathway">
    <text evidence="10">Cofactor biosynthesis; molybdopterin biosynthesis.</text>
</comment>
<proteinExistence type="inferred from homology"/>
<dbReference type="Pfam" id="PF06463">
    <property type="entry name" value="Mob_synth_C"/>
    <property type="match status" value="1"/>
</dbReference>
<keyword evidence="1 10" id="KW-0004">4Fe-4S</keyword>
<keyword evidence="7 10" id="KW-0342">GTP-binding</keyword>
<dbReference type="Gene3D" id="3.20.20.70">
    <property type="entry name" value="Aldolase class I"/>
    <property type="match status" value="1"/>
</dbReference>
<comment type="subunit">
    <text evidence="10">Monomer and homodimer.</text>
</comment>
<dbReference type="NCBIfam" id="TIGR02666">
    <property type="entry name" value="moaA"/>
    <property type="match status" value="1"/>
</dbReference>
<dbReference type="EMBL" id="QZAA01000028">
    <property type="protein sequence ID" value="RQD78291.1"/>
    <property type="molecule type" value="Genomic_DNA"/>
</dbReference>
<comment type="similarity">
    <text evidence="10">Belongs to the radical SAM superfamily. MoaA family.</text>
</comment>
<dbReference type="GO" id="GO:0061798">
    <property type="term" value="F:GTP 3',8'-cyclase activity"/>
    <property type="evidence" value="ECO:0007669"/>
    <property type="project" value="UniProtKB-UniRule"/>
</dbReference>
<dbReference type="HAMAP" id="MF_01225_B">
    <property type="entry name" value="MoaA_B"/>
    <property type="match status" value="1"/>
</dbReference>
<feature type="binding site" evidence="10">
    <location>
        <position position="96"/>
    </location>
    <ligand>
        <name>GTP</name>
        <dbReference type="ChEBI" id="CHEBI:37565"/>
    </ligand>
</feature>
<evidence type="ECO:0000259" key="11">
    <source>
        <dbReference type="PROSITE" id="PS51918"/>
    </source>
</evidence>
<dbReference type="NCBIfam" id="NF001199">
    <property type="entry name" value="PRK00164.2-1"/>
    <property type="match status" value="1"/>
</dbReference>
<sequence length="329" mass="36873">MNLIDPYGREIDYLRVAVIDKCNLKCFYCVPEEGACAAYAEHSMSIDEIEKLIKIASSMGIKKVRLTGGEPLIRPDILQLISRVSSVEGISDLSLTTNGVLLDKMASPLVKAGLNRVNISLDSLDPEKFKRITRGGILDKTLKGVYRALEEGLTPVKINVVAMKGINDKEISNFARLTLENDLHVRFIEYMPINNEHIKQWGDCYLPLTEIQSLCEEIGPLNEEKIFQGNGPAAYYRIDGAKGLVGFISPVSRHFCAKCNRLRITADGKIKPCLFSFEEMDLKEAEGREEDIKKLLIKALKYRPDPHKVDQDPQGRFNCNKRGMLQIGG</sequence>
<dbReference type="UniPathway" id="UPA00344"/>
<evidence type="ECO:0000313" key="12">
    <source>
        <dbReference type="EMBL" id="RQD78291.1"/>
    </source>
</evidence>
<dbReference type="CDD" id="cd21117">
    <property type="entry name" value="Twitch_MoaA"/>
    <property type="match status" value="1"/>
</dbReference>
<dbReference type="PROSITE" id="PS51918">
    <property type="entry name" value="RADICAL_SAM"/>
    <property type="match status" value="1"/>
</dbReference>
<dbReference type="SFLD" id="SFLDG01067">
    <property type="entry name" value="SPASM/twitch_domain_containing"/>
    <property type="match status" value="1"/>
</dbReference>
<dbReference type="InterPro" id="IPR007197">
    <property type="entry name" value="rSAM"/>
</dbReference>
<comment type="cofactor">
    <cofactor evidence="10">
        <name>[4Fe-4S] cluster</name>
        <dbReference type="ChEBI" id="CHEBI:49883"/>
    </cofactor>
    <text evidence="10">Binds 2 [4Fe-4S] clusters. Binds 1 [4Fe-4S] cluster coordinated with 3 cysteines and an exchangeable S-adenosyl-L-methionine and 1 [4Fe-4S] cluster coordinated with 3 cysteines and the GTP-derived substrate.</text>
</comment>
<evidence type="ECO:0000256" key="1">
    <source>
        <dbReference type="ARBA" id="ARBA00022485"/>
    </source>
</evidence>
<dbReference type="InterPro" id="IPR010505">
    <property type="entry name" value="MoaA_twitch"/>
</dbReference>
<reference evidence="12 13" key="1">
    <citation type="submission" date="2018-08" db="EMBL/GenBank/DDBJ databases">
        <title>The metabolism and importance of syntrophic acetate oxidation coupled to methane or sulfide production in haloalkaline environments.</title>
        <authorList>
            <person name="Timmers P.H.A."/>
            <person name="Vavourakis C.D."/>
            <person name="Sorokin D.Y."/>
            <person name="Sinninghe Damste J.S."/>
            <person name="Muyzer G."/>
            <person name="Stams A.J.M."/>
            <person name="Plugge C.M."/>
        </authorList>
    </citation>
    <scope>NUCLEOTIDE SEQUENCE [LARGE SCALE GENOMIC DNA]</scope>
    <source>
        <strain evidence="12">MSAO_Bac1</strain>
    </source>
</reference>
<evidence type="ECO:0000256" key="8">
    <source>
        <dbReference type="ARBA" id="ARBA00023150"/>
    </source>
</evidence>
<dbReference type="SFLD" id="SFLDG01383">
    <property type="entry name" value="cyclic_pyranopterin_phosphate"/>
    <property type="match status" value="1"/>
</dbReference>
<feature type="binding site" evidence="10">
    <location>
        <position position="15"/>
    </location>
    <ligand>
        <name>GTP</name>
        <dbReference type="ChEBI" id="CHEBI:37565"/>
    </ligand>
</feature>
<comment type="function">
    <text evidence="10">Catalyzes the cyclization of GTP to (8S)-3',8-cyclo-7,8-dihydroguanosine 5'-triphosphate.</text>
</comment>
<protein>
    <recommendedName>
        <fullName evidence="10">GTP 3',8-cyclase</fullName>
        <ecNumber evidence="10">4.1.99.22</ecNumber>
    </recommendedName>
    <alternativeName>
        <fullName evidence="10">Molybdenum cofactor biosynthesis protein A</fullName>
    </alternativeName>
</protein>
<dbReference type="InterPro" id="IPR006638">
    <property type="entry name" value="Elp3/MiaA/NifB-like_rSAM"/>
</dbReference>
<organism evidence="12 13">
    <name type="scientific">Candidatus Syntrophonatronum acetioxidans</name>
    <dbReference type="NCBI Taxonomy" id="1795816"/>
    <lineage>
        <taxon>Bacteria</taxon>
        <taxon>Bacillati</taxon>
        <taxon>Bacillota</taxon>
        <taxon>Clostridia</taxon>
        <taxon>Eubacteriales</taxon>
        <taxon>Syntrophomonadaceae</taxon>
        <taxon>Candidatus Syntrophonatronum</taxon>
    </lineage>
</organism>
<evidence type="ECO:0000256" key="10">
    <source>
        <dbReference type="HAMAP-Rule" id="MF_01225"/>
    </source>
</evidence>
<feature type="binding site" evidence="10">
    <location>
        <position position="26"/>
    </location>
    <ligand>
        <name>[4Fe-4S] cluster</name>
        <dbReference type="ChEBI" id="CHEBI:49883"/>
        <label>1</label>
        <note>4Fe-4S-S-AdoMet</note>
    </ligand>
</feature>
<feature type="binding site" evidence="10">
    <location>
        <position position="28"/>
    </location>
    <ligand>
        <name>S-adenosyl-L-methionine</name>
        <dbReference type="ChEBI" id="CHEBI:59789"/>
    </ligand>
</feature>
<dbReference type="InterPro" id="IPR040064">
    <property type="entry name" value="MoaA-like"/>
</dbReference>
<evidence type="ECO:0000256" key="6">
    <source>
        <dbReference type="ARBA" id="ARBA00023014"/>
    </source>
</evidence>
<dbReference type="EC" id="4.1.99.22" evidence="10"/>
<dbReference type="SUPFAM" id="SSF102114">
    <property type="entry name" value="Radical SAM enzymes"/>
    <property type="match status" value="1"/>
</dbReference>
<comment type="caution">
    <text evidence="12">The sequence shown here is derived from an EMBL/GenBank/DDBJ whole genome shotgun (WGS) entry which is preliminary data.</text>
</comment>
<feature type="binding site" evidence="10">
    <location>
        <position position="191"/>
    </location>
    <ligand>
        <name>S-adenosyl-L-methionine</name>
        <dbReference type="ChEBI" id="CHEBI:59789"/>
    </ligand>
</feature>
<dbReference type="GO" id="GO:1904047">
    <property type="term" value="F:S-adenosyl-L-methionine binding"/>
    <property type="evidence" value="ECO:0007669"/>
    <property type="project" value="UniProtKB-UniRule"/>
</dbReference>
<keyword evidence="3 10" id="KW-0479">Metal-binding</keyword>
<feature type="binding site" evidence="10">
    <location>
        <position position="22"/>
    </location>
    <ligand>
        <name>[4Fe-4S] cluster</name>
        <dbReference type="ChEBI" id="CHEBI:49883"/>
        <label>1</label>
        <note>4Fe-4S-S-AdoMet</note>
    </ligand>
</feature>
<keyword evidence="6 10" id="KW-0411">Iron-sulfur</keyword>
<dbReference type="GO" id="GO:0006777">
    <property type="term" value="P:Mo-molybdopterin cofactor biosynthetic process"/>
    <property type="evidence" value="ECO:0007669"/>
    <property type="project" value="UniProtKB-UniRule"/>
</dbReference>
<feature type="binding site" evidence="10">
    <location>
        <begin position="261"/>
        <end position="263"/>
    </location>
    <ligand>
        <name>GTP</name>
        <dbReference type="ChEBI" id="CHEBI:37565"/>
    </ligand>
</feature>
<evidence type="ECO:0000256" key="3">
    <source>
        <dbReference type="ARBA" id="ARBA00022723"/>
    </source>
</evidence>
<evidence type="ECO:0000256" key="9">
    <source>
        <dbReference type="ARBA" id="ARBA00023239"/>
    </source>
</evidence>
<feature type="domain" description="Radical SAM core" evidence="11">
    <location>
        <begin position="6"/>
        <end position="221"/>
    </location>
</feature>
<dbReference type="Pfam" id="PF04055">
    <property type="entry name" value="Radical_SAM"/>
    <property type="match status" value="1"/>
</dbReference>
<evidence type="ECO:0000256" key="2">
    <source>
        <dbReference type="ARBA" id="ARBA00022691"/>
    </source>
</evidence>
<dbReference type="GO" id="GO:0005525">
    <property type="term" value="F:GTP binding"/>
    <property type="evidence" value="ECO:0007669"/>
    <property type="project" value="UniProtKB-UniRule"/>
</dbReference>
<feature type="binding site" evidence="10">
    <location>
        <position position="29"/>
    </location>
    <ligand>
        <name>[4Fe-4S] cluster</name>
        <dbReference type="ChEBI" id="CHEBI:49883"/>
        <label>1</label>
        <note>4Fe-4S-S-AdoMet</note>
    </ligand>
</feature>
<dbReference type="GO" id="GO:0051539">
    <property type="term" value="F:4 iron, 4 sulfur cluster binding"/>
    <property type="evidence" value="ECO:0007669"/>
    <property type="project" value="UniProtKB-UniRule"/>
</dbReference>
<dbReference type="PANTHER" id="PTHR22960">
    <property type="entry name" value="MOLYBDOPTERIN COFACTOR SYNTHESIS PROTEIN A"/>
    <property type="match status" value="1"/>
</dbReference>
<dbReference type="PANTHER" id="PTHR22960:SF0">
    <property type="entry name" value="MOLYBDENUM COFACTOR BIOSYNTHESIS PROTEIN 1"/>
    <property type="match status" value="1"/>
</dbReference>
<feature type="binding site" evidence="10">
    <location>
        <position position="273"/>
    </location>
    <ligand>
        <name>[4Fe-4S] cluster</name>
        <dbReference type="ChEBI" id="CHEBI:49883"/>
        <label>2</label>
        <note>4Fe-4S-substrate</note>
    </ligand>
</feature>
<keyword evidence="2 10" id="KW-0949">S-adenosyl-L-methionine</keyword>
<evidence type="ECO:0000256" key="7">
    <source>
        <dbReference type="ARBA" id="ARBA00023134"/>
    </source>
</evidence>
<keyword evidence="8 10" id="KW-0501">Molybdenum cofactor biosynthesis</keyword>
<keyword evidence="4 10" id="KW-0547">Nucleotide-binding</keyword>
<dbReference type="GO" id="GO:0061799">
    <property type="term" value="F:cyclic pyranopterin monophosphate synthase activity"/>
    <property type="evidence" value="ECO:0007669"/>
    <property type="project" value="TreeGrafter"/>
</dbReference>
<comment type="catalytic activity">
    <reaction evidence="10">
        <text>GTP + AH2 + S-adenosyl-L-methionine = (8S)-3',8-cyclo-7,8-dihydroguanosine 5'-triphosphate + 5'-deoxyadenosine + L-methionine + A + H(+)</text>
        <dbReference type="Rhea" id="RHEA:49576"/>
        <dbReference type="ChEBI" id="CHEBI:13193"/>
        <dbReference type="ChEBI" id="CHEBI:15378"/>
        <dbReference type="ChEBI" id="CHEBI:17319"/>
        <dbReference type="ChEBI" id="CHEBI:17499"/>
        <dbReference type="ChEBI" id="CHEBI:37565"/>
        <dbReference type="ChEBI" id="CHEBI:57844"/>
        <dbReference type="ChEBI" id="CHEBI:59789"/>
        <dbReference type="ChEBI" id="CHEBI:131766"/>
        <dbReference type="EC" id="4.1.99.22"/>
    </reaction>
</comment>
<feature type="binding site" evidence="10">
    <location>
        <position position="120"/>
    </location>
    <ligand>
        <name>S-adenosyl-L-methionine</name>
        <dbReference type="ChEBI" id="CHEBI:59789"/>
    </ligand>
</feature>
<dbReference type="GO" id="GO:0046872">
    <property type="term" value="F:metal ion binding"/>
    <property type="evidence" value="ECO:0007669"/>
    <property type="project" value="UniProtKB-KW"/>
</dbReference>
<accession>A0A424YIN4</accession>
<dbReference type="InterPro" id="IPR050105">
    <property type="entry name" value="MoCo_biosynth_MoaA/MoaC"/>
</dbReference>
<evidence type="ECO:0000256" key="4">
    <source>
        <dbReference type="ARBA" id="ARBA00022741"/>
    </source>
</evidence>
<dbReference type="InterPro" id="IPR058240">
    <property type="entry name" value="rSAM_sf"/>
</dbReference>
<dbReference type="CDD" id="cd01335">
    <property type="entry name" value="Radical_SAM"/>
    <property type="match status" value="1"/>
</dbReference>
<feature type="binding site" evidence="10">
    <location>
        <position position="157"/>
    </location>
    <ligand>
        <name>GTP</name>
        <dbReference type="ChEBI" id="CHEBI:37565"/>
    </ligand>
</feature>
<dbReference type="InterPro" id="IPR013785">
    <property type="entry name" value="Aldolase_TIM"/>
</dbReference>
<keyword evidence="5 10" id="KW-0408">Iron</keyword>
<dbReference type="SMART" id="SM00729">
    <property type="entry name" value="Elp3"/>
    <property type="match status" value="1"/>
</dbReference>
<dbReference type="SFLD" id="SFLDS00029">
    <property type="entry name" value="Radical_SAM"/>
    <property type="match status" value="1"/>
</dbReference>
<dbReference type="SFLD" id="SFLDG01386">
    <property type="entry name" value="main_SPASM_domain-containing"/>
    <property type="match status" value="1"/>
</dbReference>
<dbReference type="AlphaFoldDB" id="A0A424YIN4"/>